<evidence type="ECO:0000313" key="2">
    <source>
        <dbReference type="EMBL" id="KAK9266235.1"/>
    </source>
</evidence>
<feature type="transmembrane region" description="Helical" evidence="1">
    <location>
        <begin position="34"/>
        <end position="60"/>
    </location>
</feature>
<keyword evidence="1" id="KW-0472">Membrane</keyword>
<gene>
    <name evidence="2" type="ORF">L1049_000022</name>
</gene>
<keyword evidence="3" id="KW-1185">Reference proteome</keyword>
<dbReference type="Proteomes" id="UP001415857">
    <property type="component" value="Unassembled WGS sequence"/>
</dbReference>
<dbReference type="AlphaFoldDB" id="A0AAP0R2I8"/>
<accession>A0AAP0R2I8</accession>
<organism evidence="2 3">
    <name type="scientific">Liquidambar formosana</name>
    <name type="common">Formosan gum</name>
    <dbReference type="NCBI Taxonomy" id="63359"/>
    <lineage>
        <taxon>Eukaryota</taxon>
        <taxon>Viridiplantae</taxon>
        <taxon>Streptophyta</taxon>
        <taxon>Embryophyta</taxon>
        <taxon>Tracheophyta</taxon>
        <taxon>Spermatophyta</taxon>
        <taxon>Magnoliopsida</taxon>
        <taxon>eudicotyledons</taxon>
        <taxon>Gunneridae</taxon>
        <taxon>Pentapetalae</taxon>
        <taxon>Saxifragales</taxon>
        <taxon>Altingiaceae</taxon>
        <taxon>Liquidambar</taxon>
    </lineage>
</organism>
<reference evidence="2 3" key="1">
    <citation type="journal article" date="2024" name="Plant J.">
        <title>Genome sequences and population genomics reveal climatic adaptation and genomic divergence between two closely related sweetgum species.</title>
        <authorList>
            <person name="Xu W.Q."/>
            <person name="Ren C.Q."/>
            <person name="Zhang X.Y."/>
            <person name="Comes H.P."/>
            <person name="Liu X.H."/>
            <person name="Li Y.G."/>
            <person name="Kettle C.J."/>
            <person name="Jalonen R."/>
            <person name="Gaisberger H."/>
            <person name="Ma Y.Z."/>
            <person name="Qiu Y.X."/>
        </authorList>
    </citation>
    <scope>NUCLEOTIDE SEQUENCE [LARGE SCALE GENOMIC DNA]</scope>
    <source>
        <strain evidence="2">Hangzhou</strain>
    </source>
</reference>
<keyword evidence="1" id="KW-0812">Transmembrane</keyword>
<keyword evidence="1" id="KW-1133">Transmembrane helix</keyword>
<comment type="caution">
    <text evidence="2">The sequence shown here is derived from an EMBL/GenBank/DDBJ whole genome shotgun (WGS) entry which is preliminary data.</text>
</comment>
<evidence type="ECO:0000313" key="3">
    <source>
        <dbReference type="Proteomes" id="UP001415857"/>
    </source>
</evidence>
<name>A0AAP0R2I8_LIQFO</name>
<evidence type="ECO:0000256" key="1">
    <source>
        <dbReference type="SAM" id="Phobius"/>
    </source>
</evidence>
<proteinExistence type="predicted"/>
<protein>
    <submittedName>
        <fullName evidence="2">Uncharacterized protein</fullName>
    </submittedName>
</protein>
<sequence length="64" mass="6867">MTQEVHMDGMAKGSPGPSACGGIFRSRRGFVKGVFCISLGVLFAIYAEIMSMIIAVPSAWDKGW</sequence>
<dbReference type="EMBL" id="JBBPBK010000200">
    <property type="protein sequence ID" value="KAK9266235.1"/>
    <property type="molecule type" value="Genomic_DNA"/>
</dbReference>